<dbReference type="EMBL" id="BJUZ01000001">
    <property type="protein sequence ID" value="GEK93129.1"/>
    <property type="molecule type" value="Genomic_DNA"/>
</dbReference>
<keyword evidence="2" id="KW-1185">Reference proteome</keyword>
<evidence type="ECO:0000313" key="2">
    <source>
        <dbReference type="Proteomes" id="UP000321230"/>
    </source>
</evidence>
<dbReference type="Proteomes" id="UP000321230">
    <property type="component" value="Unassembled WGS sequence"/>
</dbReference>
<accession>A0A511AY47</accession>
<protein>
    <submittedName>
        <fullName evidence="1">Uncharacterized protein</fullName>
    </submittedName>
</protein>
<gene>
    <name evidence="1" type="ORF">GWA01_08990</name>
</gene>
<sequence length="88" mass="10121">MIHFEFFSMAVKQCSSVRCRDEDRLNELIAERVRLDINIVNLYVMTIEVGDMHRVASPDITAVKKCYNQMLLLNPGKVICMTVVLMAE</sequence>
<evidence type="ECO:0000313" key="1">
    <source>
        <dbReference type="EMBL" id="GEK93129.1"/>
    </source>
</evidence>
<organism evidence="1 2">
    <name type="scientific">Gluconobacter wancherniae NBRC 103581</name>
    <dbReference type="NCBI Taxonomy" id="656744"/>
    <lineage>
        <taxon>Bacteria</taxon>
        <taxon>Pseudomonadati</taxon>
        <taxon>Pseudomonadota</taxon>
        <taxon>Alphaproteobacteria</taxon>
        <taxon>Acetobacterales</taxon>
        <taxon>Acetobacteraceae</taxon>
        <taxon>Gluconobacter</taxon>
    </lineage>
</organism>
<name>A0A511AY47_9PROT</name>
<reference evidence="1 2" key="1">
    <citation type="submission" date="2019-07" db="EMBL/GenBank/DDBJ databases">
        <title>Whole genome shotgun sequence of Gluconobacter wancherniae NBRC 103581.</title>
        <authorList>
            <person name="Hosoyama A."/>
            <person name="Uohara A."/>
            <person name="Ohji S."/>
            <person name="Ichikawa N."/>
        </authorList>
    </citation>
    <scope>NUCLEOTIDE SEQUENCE [LARGE SCALE GENOMIC DNA]</scope>
    <source>
        <strain evidence="1 2">NBRC 103581</strain>
    </source>
</reference>
<comment type="caution">
    <text evidence="1">The sequence shown here is derived from an EMBL/GenBank/DDBJ whole genome shotgun (WGS) entry which is preliminary data.</text>
</comment>
<dbReference type="AlphaFoldDB" id="A0A511AY47"/>
<proteinExistence type="predicted"/>